<dbReference type="PANTHER" id="PTHR18806">
    <property type="entry name" value="RBM25 PROTEIN"/>
    <property type="match status" value="1"/>
</dbReference>
<evidence type="ECO:0000256" key="2">
    <source>
        <dbReference type="SAM" id="MobiDB-lite"/>
    </source>
</evidence>
<feature type="compositionally biased region" description="Basic and acidic residues" evidence="2">
    <location>
        <begin position="294"/>
        <end position="333"/>
    </location>
</feature>
<dbReference type="Proteomes" id="UP000887574">
    <property type="component" value="Unplaced"/>
</dbReference>
<dbReference type="Pfam" id="PF00076">
    <property type="entry name" value="RRM_1"/>
    <property type="match status" value="1"/>
</dbReference>
<name>A0A915D293_9BILA</name>
<accession>A0A915D293</accession>
<organism evidence="5 6">
    <name type="scientific">Ditylenchus dipsaci</name>
    <dbReference type="NCBI Taxonomy" id="166011"/>
    <lineage>
        <taxon>Eukaryota</taxon>
        <taxon>Metazoa</taxon>
        <taxon>Ecdysozoa</taxon>
        <taxon>Nematoda</taxon>
        <taxon>Chromadorea</taxon>
        <taxon>Rhabditida</taxon>
        <taxon>Tylenchina</taxon>
        <taxon>Tylenchomorpha</taxon>
        <taxon>Sphaerularioidea</taxon>
        <taxon>Anguinidae</taxon>
        <taxon>Anguininae</taxon>
        <taxon>Ditylenchus</taxon>
    </lineage>
</organism>
<feature type="compositionally biased region" description="Basic and acidic residues" evidence="2">
    <location>
        <begin position="370"/>
        <end position="419"/>
    </location>
</feature>
<feature type="compositionally biased region" description="Polar residues" evidence="2">
    <location>
        <begin position="485"/>
        <end position="502"/>
    </location>
</feature>
<feature type="compositionally biased region" description="Low complexity" evidence="2">
    <location>
        <begin position="253"/>
        <end position="265"/>
    </location>
</feature>
<evidence type="ECO:0000259" key="4">
    <source>
        <dbReference type="PROSITE" id="PS51025"/>
    </source>
</evidence>
<reference evidence="6" key="1">
    <citation type="submission" date="2022-11" db="UniProtKB">
        <authorList>
            <consortium name="WormBaseParasite"/>
        </authorList>
    </citation>
    <scope>IDENTIFICATION</scope>
</reference>
<evidence type="ECO:0000256" key="1">
    <source>
        <dbReference type="PROSITE-ProRule" id="PRU00176"/>
    </source>
</evidence>
<feature type="domain" description="PWI" evidence="4">
    <location>
        <begin position="587"/>
        <end position="644"/>
    </location>
</feature>
<dbReference type="GO" id="GO:0005681">
    <property type="term" value="C:spliceosomal complex"/>
    <property type="evidence" value="ECO:0007669"/>
    <property type="project" value="TreeGrafter"/>
</dbReference>
<proteinExistence type="predicted"/>
<feature type="region of interest" description="Disordered" evidence="2">
    <location>
        <begin position="171"/>
        <end position="333"/>
    </location>
</feature>
<dbReference type="AlphaFoldDB" id="A0A915D293"/>
<feature type="compositionally biased region" description="Low complexity" evidence="2">
    <location>
        <begin position="457"/>
        <end position="471"/>
    </location>
</feature>
<feature type="compositionally biased region" description="Basic and acidic residues" evidence="2">
    <location>
        <begin position="503"/>
        <end position="513"/>
    </location>
</feature>
<evidence type="ECO:0000259" key="3">
    <source>
        <dbReference type="PROSITE" id="PS50102"/>
    </source>
</evidence>
<dbReference type="Gene3D" id="3.30.70.330">
    <property type="match status" value="1"/>
</dbReference>
<sequence length="644" mass="73617">MAFPTFRGRAPFSFTTQAPRAPFNSNQKFGFFSPQTQPVTRPPIRPVINLNVKKELPTAIPPQAGVPITTIFVGNIADSCSDELIQKILTQCGPINNWKRLQDANSKFKAFGFCDFDHPDGTLRALRMLCDFQLGDKKLTVKADEATAKTLSYTKKAAKIHLVMELEEENADLLPKSNGEKEAEGKTSRSSSHSSRDSAISESKARINADNNSRTHKRKRSTSRRRRSSASSRKSKRSRSAEVSPKKKRRHSSSSSSSSSASSVVSKHKSRHRSRRSSHDSEDSDDVKERRRLKQEIKRKEQSYLKRLEKWETRERRMAKQYAKDEESEIQRKKMISREAKKLKQFLEDYEDERDDNKYYKSSSLFQRRRNYERERQEDAKDRQDELQEIEELKKQILAENKNVADPDAEARKLHEAKGKQKMKCYRGHSGSPTPHIPLGQKFQSTATPSKEEEEASSSGNNSSSNPSPVESKAEEKTKPPGTWANISNDAESKETPGSNEVSDSKEVKKDGSKLVATIQKPSSSIAARVNGVFDNDDETRFNSTHQIKKKIKPFEITREDRIQAMTPEERKKLTKELIERIPTGKEELFDFTITWEFVDEALFEKRIKPWINKKICEYIGEEEPSLVTFICDKIASQTEPKKC</sequence>
<dbReference type="InterPro" id="IPR035979">
    <property type="entry name" value="RBD_domain_sf"/>
</dbReference>
<dbReference type="InterPro" id="IPR000504">
    <property type="entry name" value="RRM_dom"/>
</dbReference>
<dbReference type="Gene3D" id="1.20.1390.10">
    <property type="entry name" value="PWI domain"/>
    <property type="match status" value="1"/>
</dbReference>
<keyword evidence="1" id="KW-0694">RNA-binding</keyword>
<feature type="domain" description="RRM" evidence="3">
    <location>
        <begin position="69"/>
        <end position="146"/>
    </location>
</feature>
<dbReference type="SUPFAM" id="SSF54928">
    <property type="entry name" value="RNA-binding domain, RBD"/>
    <property type="match status" value="1"/>
</dbReference>
<feature type="compositionally biased region" description="Basic residues" evidence="2">
    <location>
        <begin position="266"/>
        <end position="276"/>
    </location>
</feature>
<dbReference type="PROSITE" id="PS50102">
    <property type="entry name" value="RRM"/>
    <property type="match status" value="1"/>
</dbReference>
<keyword evidence="5" id="KW-1185">Reference proteome</keyword>
<evidence type="ECO:0000313" key="5">
    <source>
        <dbReference type="Proteomes" id="UP000887574"/>
    </source>
</evidence>
<feature type="compositionally biased region" description="Basic residues" evidence="2">
    <location>
        <begin position="214"/>
        <end position="238"/>
    </location>
</feature>
<dbReference type="InterPro" id="IPR002483">
    <property type="entry name" value="PWI_dom"/>
</dbReference>
<dbReference type="InterPro" id="IPR052768">
    <property type="entry name" value="RBM25"/>
</dbReference>
<dbReference type="SMART" id="SM00360">
    <property type="entry name" value="RRM"/>
    <property type="match status" value="1"/>
</dbReference>
<feature type="region of interest" description="Disordered" evidence="2">
    <location>
        <begin position="362"/>
        <end position="515"/>
    </location>
</feature>
<dbReference type="PROSITE" id="PS51025">
    <property type="entry name" value="PWI"/>
    <property type="match status" value="1"/>
</dbReference>
<dbReference type="CDD" id="cd12446">
    <property type="entry name" value="RRM_RBM25"/>
    <property type="match status" value="1"/>
</dbReference>
<evidence type="ECO:0000313" key="6">
    <source>
        <dbReference type="WBParaSite" id="jg14789"/>
    </source>
</evidence>
<dbReference type="GO" id="GO:0003729">
    <property type="term" value="F:mRNA binding"/>
    <property type="evidence" value="ECO:0007669"/>
    <property type="project" value="TreeGrafter"/>
</dbReference>
<feature type="compositionally biased region" description="Basic and acidic residues" evidence="2">
    <location>
        <begin position="178"/>
        <end position="187"/>
    </location>
</feature>
<dbReference type="GO" id="GO:0000381">
    <property type="term" value="P:regulation of alternative mRNA splicing, via spliceosome"/>
    <property type="evidence" value="ECO:0007669"/>
    <property type="project" value="TreeGrafter"/>
</dbReference>
<dbReference type="PANTHER" id="PTHR18806:SF4">
    <property type="entry name" value="RNA-BINDING PROTEIN 25"/>
    <property type="match status" value="1"/>
</dbReference>
<feature type="compositionally biased region" description="Low complexity" evidence="2">
    <location>
        <begin position="188"/>
        <end position="202"/>
    </location>
</feature>
<protein>
    <submittedName>
        <fullName evidence="6">Uncharacterized protein</fullName>
    </submittedName>
</protein>
<dbReference type="InterPro" id="IPR034268">
    <property type="entry name" value="RBM25_RRM"/>
</dbReference>
<dbReference type="InterPro" id="IPR012677">
    <property type="entry name" value="Nucleotide-bd_a/b_plait_sf"/>
</dbReference>
<dbReference type="WBParaSite" id="jg14789">
    <property type="protein sequence ID" value="jg14789"/>
    <property type="gene ID" value="jg14789"/>
</dbReference>
<dbReference type="Pfam" id="PF01480">
    <property type="entry name" value="PWI"/>
    <property type="match status" value="1"/>
</dbReference>